<feature type="transmembrane region" description="Helical" evidence="7">
    <location>
        <begin position="74"/>
        <end position="94"/>
    </location>
</feature>
<sequence>MPKSKVRKKVATASATASAQANEAAYTSGRARVAAPSGPVYIGIMLGLMVLGLLWLVVYYLWARDIPFIDNLGSWNFAIGFALLIAGLLMTMRWR</sequence>
<comment type="subcellular location">
    <subcellularLocation>
        <location evidence="7">Cell membrane</location>
        <topology evidence="7">Multi-pass membrane protein</topology>
    </subcellularLocation>
</comment>
<dbReference type="Pfam" id="PF06781">
    <property type="entry name" value="CrgA"/>
    <property type="match status" value="1"/>
</dbReference>
<proteinExistence type="inferred from homology"/>
<organism evidence="8 9">
    <name type="scientific">Nakamurella endophytica</name>
    <dbReference type="NCBI Taxonomy" id="1748367"/>
    <lineage>
        <taxon>Bacteria</taxon>
        <taxon>Bacillati</taxon>
        <taxon>Actinomycetota</taxon>
        <taxon>Actinomycetes</taxon>
        <taxon>Nakamurellales</taxon>
        <taxon>Nakamurellaceae</taxon>
        <taxon>Nakamurella</taxon>
    </lineage>
</organism>
<evidence type="ECO:0000256" key="1">
    <source>
        <dbReference type="ARBA" id="ARBA00022475"/>
    </source>
</evidence>
<keyword evidence="4 7" id="KW-1133">Transmembrane helix</keyword>
<comment type="similarity">
    <text evidence="7">Belongs to the CrgA family.</text>
</comment>
<evidence type="ECO:0000313" key="8">
    <source>
        <dbReference type="EMBL" id="GGM00113.1"/>
    </source>
</evidence>
<reference evidence="8" key="1">
    <citation type="journal article" date="2014" name="Int. J. Syst. Evol. Microbiol.">
        <title>Complete genome sequence of Corynebacterium casei LMG S-19264T (=DSM 44701T), isolated from a smear-ripened cheese.</title>
        <authorList>
            <consortium name="US DOE Joint Genome Institute (JGI-PGF)"/>
            <person name="Walter F."/>
            <person name="Albersmeier A."/>
            <person name="Kalinowski J."/>
            <person name="Ruckert C."/>
        </authorList>
    </citation>
    <scope>NUCLEOTIDE SEQUENCE</scope>
    <source>
        <strain evidence="8">CGMCC 4.7308</strain>
    </source>
</reference>
<accession>A0A917WFT8</accession>
<keyword evidence="1 7" id="KW-1003">Cell membrane</keyword>
<dbReference type="NCBIfam" id="NF001194">
    <property type="entry name" value="PRK00159.1"/>
    <property type="match status" value="1"/>
</dbReference>
<reference evidence="8" key="2">
    <citation type="submission" date="2020-09" db="EMBL/GenBank/DDBJ databases">
        <authorList>
            <person name="Sun Q."/>
            <person name="Zhou Y."/>
        </authorList>
    </citation>
    <scope>NUCLEOTIDE SEQUENCE</scope>
    <source>
        <strain evidence="8">CGMCC 4.7308</strain>
    </source>
</reference>
<dbReference type="AlphaFoldDB" id="A0A917WFT8"/>
<name>A0A917WFT8_9ACTN</name>
<evidence type="ECO:0000256" key="7">
    <source>
        <dbReference type="HAMAP-Rule" id="MF_00631"/>
    </source>
</evidence>
<comment type="function">
    <text evidence="7">Involved in cell division.</text>
</comment>
<comment type="caution">
    <text evidence="8">The sequence shown here is derived from an EMBL/GenBank/DDBJ whole genome shotgun (WGS) entry which is preliminary data.</text>
</comment>
<dbReference type="EMBL" id="BMNA01000003">
    <property type="protein sequence ID" value="GGM00113.1"/>
    <property type="molecule type" value="Genomic_DNA"/>
</dbReference>
<gene>
    <name evidence="7" type="primary">crgA</name>
    <name evidence="8" type="ORF">GCM10011594_20230</name>
</gene>
<evidence type="ECO:0000256" key="3">
    <source>
        <dbReference type="ARBA" id="ARBA00022692"/>
    </source>
</evidence>
<evidence type="ECO:0000256" key="6">
    <source>
        <dbReference type="ARBA" id="ARBA00023306"/>
    </source>
</evidence>
<evidence type="ECO:0000313" key="9">
    <source>
        <dbReference type="Proteomes" id="UP000655208"/>
    </source>
</evidence>
<dbReference type="RefSeq" id="WP_188941361.1">
    <property type="nucleotide sequence ID" value="NZ_BMNA01000003.1"/>
</dbReference>
<keyword evidence="6 7" id="KW-0131">Cell cycle</keyword>
<dbReference type="InterPro" id="IPR009619">
    <property type="entry name" value="CrgA"/>
</dbReference>
<dbReference type="Proteomes" id="UP000655208">
    <property type="component" value="Unassembled WGS sequence"/>
</dbReference>
<dbReference type="GO" id="GO:0051301">
    <property type="term" value="P:cell division"/>
    <property type="evidence" value="ECO:0007669"/>
    <property type="project" value="UniProtKB-UniRule"/>
</dbReference>
<keyword evidence="2 7" id="KW-0132">Cell division</keyword>
<dbReference type="HAMAP" id="MF_00631">
    <property type="entry name" value="CrgA"/>
    <property type="match status" value="1"/>
</dbReference>
<evidence type="ECO:0000256" key="2">
    <source>
        <dbReference type="ARBA" id="ARBA00022618"/>
    </source>
</evidence>
<protein>
    <recommendedName>
        <fullName evidence="7">Cell division protein CrgA</fullName>
    </recommendedName>
</protein>
<dbReference type="GO" id="GO:0005886">
    <property type="term" value="C:plasma membrane"/>
    <property type="evidence" value="ECO:0007669"/>
    <property type="project" value="UniProtKB-SubCell"/>
</dbReference>
<feature type="transmembrane region" description="Helical" evidence="7">
    <location>
        <begin position="40"/>
        <end position="62"/>
    </location>
</feature>
<keyword evidence="5 7" id="KW-0472">Membrane</keyword>
<keyword evidence="9" id="KW-1185">Reference proteome</keyword>
<evidence type="ECO:0000256" key="5">
    <source>
        <dbReference type="ARBA" id="ARBA00023136"/>
    </source>
</evidence>
<evidence type="ECO:0000256" key="4">
    <source>
        <dbReference type="ARBA" id="ARBA00022989"/>
    </source>
</evidence>
<keyword evidence="3 7" id="KW-0812">Transmembrane</keyword>